<evidence type="ECO:0000256" key="2">
    <source>
        <dbReference type="ARBA" id="ARBA00022448"/>
    </source>
</evidence>
<dbReference type="Gene3D" id="3.40.50.300">
    <property type="entry name" value="P-loop containing nucleotide triphosphate hydrolases"/>
    <property type="match status" value="1"/>
</dbReference>
<evidence type="ECO:0000259" key="5">
    <source>
        <dbReference type="PROSITE" id="PS50893"/>
    </source>
</evidence>
<sequence length="271" mass="29682">MNQPVIDISGLTYAYPNASRYTVLDNLNFTVKKGAYIAILGPNGGGKTTLLKCILGLLTPQAGNITVFGRKPPECVRYIGYVPQYATTKDFFPANLLDVVMMGAITSPLLFPFSRKQRQLNEAKAVEALRKVGLNGKEKERLCNLSGGQRQRVIVARALMSDPKLLLLDEPTANFDPSGKFCFYEFLAKLPDDITTIVVSHDISIAASPFTGIAVVNRSLSYHDGNNITPDFLAHLYGTHDNTCPMGAFMNNVPQMLSFKPFSITLPDTEG</sequence>
<name>A0A8G2F6M6_9BACT</name>
<organism evidence="6 7">
    <name type="scientific">Halodesulfovibrio aestuarii</name>
    <dbReference type="NCBI Taxonomy" id="126333"/>
    <lineage>
        <taxon>Bacteria</taxon>
        <taxon>Pseudomonadati</taxon>
        <taxon>Thermodesulfobacteriota</taxon>
        <taxon>Desulfovibrionia</taxon>
        <taxon>Desulfovibrionales</taxon>
        <taxon>Desulfovibrionaceae</taxon>
        <taxon>Halodesulfovibrio</taxon>
    </lineage>
</organism>
<reference evidence="6 7" key="1">
    <citation type="submission" date="2016-11" db="EMBL/GenBank/DDBJ databases">
        <authorList>
            <person name="Varghese N."/>
            <person name="Submissions S."/>
        </authorList>
    </citation>
    <scope>NUCLEOTIDE SEQUENCE [LARGE SCALE GENOMIC DNA]</scope>
    <source>
        <strain evidence="6 7">DSM 17919</strain>
    </source>
</reference>
<dbReference type="Proteomes" id="UP000184001">
    <property type="component" value="Unassembled WGS sequence"/>
</dbReference>
<dbReference type="InterPro" id="IPR003439">
    <property type="entry name" value="ABC_transporter-like_ATP-bd"/>
</dbReference>
<dbReference type="AlphaFoldDB" id="A0A8G2F6M6"/>
<dbReference type="InterPro" id="IPR003593">
    <property type="entry name" value="AAA+_ATPase"/>
</dbReference>
<accession>A0A8G2F6M6</accession>
<dbReference type="InterPro" id="IPR050153">
    <property type="entry name" value="Metal_Ion_Import_ABC"/>
</dbReference>
<dbReference type="PANTHER" id="PTHR42734:SF17">
    <property type="entry name" value="METAL TRANSPORT SYSTEM ATP-BINDING PROTEIN TM_0124-RELATED"/>
    <property type="match status" value="1"/>
</dbReference>
<evidence type="ECO:0000256" key="4">
    <source>
        <dbReference type="ARBA" id="ARBA00022840"/>
    </source>
</evidence>
<evidence type="ECO:0000313" key="6">
    <source>
        <dbReference type="EMBL" id="SHI56303.1"/>
    </source>
</evidence>
<comment type="caution">
    <text evidence="6">The sequence shown here is derived from an EMBL/GenBank/DDBJ whole genome shotgun (WGS) entry which is preliminary data.</text>
</comment>
<dbReference type="InterPro" id="IPR027417">
    <property type="entry name" value="P-loop_NTPase"/>
</dbReference>
<evidence type="ECO:0000313" key="7">
    <source>
        <dbReference type="Proteomes" id="UP000184001"/>
    </source>
</evidence>
<dbReference type="SMART" id="SM00382">
    <property type="entry name" value="AAA"/>
    <property type="match status" value="1"/>
</dbReference>
<dbReference type="GO" id="GO:0005524">
    <property type="term" value="F:ATP binding"/>
    <property type="evidence" value="ECO:0007669"/>
    <property type="project" value="UniProtKB-KW"/>
</dbReference>
<evidence type="ECO:0000256" key="1">
    <source>
        <dbReference type="ARBA" id="ARBA00005417"/>
    </source>
</evidence>
<gene>
    <name evidence="6" type="ORF">SAMN05660830_00315</name>
</gene>
<dbReference type="EMBL" id="FQZR01000002">
    <property type="protein sequence ID" value="SHI56303.1"/>
    <property type="molecule type" value="Genomic_DNA"/>
</dbReference>
<dbReference type="PROSITE" id="PS50893">
    <property type="entry name" value="ABC_TRANSPORTER_2"/>
    <property type="match status" value="1"/>
</dbReference>
<keyword evidence="3" id="KW-0547">Nucleotide-binding</keyword>
<dbReference type="GO" id="GO:0016887">
    <property type="term" value="F:ATP hydrolysis activity"/>
    <property type="evidence" value="ECO:0007669"/>
    <property type="project" value="InterPro"/>
</dbReference>
<keyword evidence="2" id="KW-0813">Transport</keyword>
<dbReference type="RefSeq" id="WP_020001455.1">
    <property type="nucleotide sequence ID" value="NZ_CP192217.1"/>
</dbReference>
<feature type="domain" description="ABC transporter" evidence="5">
    <location>
        <begin position="6"/>
        <end position="249"/>
    </location>
</feature>
<dbReference type="CDD" id="cd03235">
    <property type="entry name" value="ABC_Metallic_Cations"/>
    <property type="match status" value="1"/>
</dbReference>
<dbReference type="PANTHER" id="PTHR42734">
    <property type="entry name" value="METAL TRANSPORT SYSTEM ATP-BINDING PROTEIN TM_0124-RELATED"/>
    <property type="match status" value="1"/>
</dbReference>
<dbReference type="PROSITE" id="PS00211">
    <property type="entry name" value="ABC_TRANSPORTER_1"/>
    <property type="match status" value="1"/>
</dbReference>
<keyword evidence="4 6" id="KW-0067">ATP-binding</keyword>
<protein>
    <submittedName>
        <fullName evidence="6">Zinc transport system ATP-binding protein</fullName>
    </submittedName>
</protein>
<dbReference type="SUPFAM" id="SSF52540">
    <property type="entry name" value="P-loop containing nucleoside triphosphate hydrolases"/>
    <property type="match status" value="1"/>
</dbReference>
<comment type="similarity">
    <text evidence="1">Belongs to the ABC transporter superfamily.</text>
</comment>
<dbReference type="InterPro" id="IPR017871">
    <property type="entry name" value="ABC_transporter-like_CS"/>
</dbReference>
<dbReference type="Pfam" id="PF00005">
    <property type="entry name" value="ABC_tran"/>
    <property type="match status" value="1"/>
</dbReference>
<proteinExistence type="inferred from homology"/>
<evidence type="ECO:0000256" key="3">
    <source>
        <dbReference type="ARBA" id="ARBA00022741"/>
    </source>
</evidence>